<reference evidence="1 2" key="1">
    <citation type="submission" date="2019-04" db="EMBL/GenBank/DDBJ databases">
        <authorList>
            <consortium name="Pathogen Informatics"/>
        </authorList>
    </citation>
    <scope>NUCLEOTIDE SEQUENCE [LARGE SCALE GENOMIC DNA]</scope>
    <source>
        <strain evidence="1 2">NCTC9185</strain>
    </source>
</reference>
<evidence type="ECO:0000313" key="1">
    <source>
        <dbReference type="EMBL" id="VTN08491.1"/>
    </source>
</evidence>
<dbReference type="EMBL" id="CABDVU010000001">
    <property type="protein sequence ID" value="VTN08491.1"/>
    <property type="molecule type" value="Genomic_DNA"/>
</dbReference>
<accession>A0A4U9CT71</accession>
<gene>
    <name evidence="1" type="ORF">NCTC9185_00368</name>
</gene>
<dbReference type="Proteomes" id="UP000339249">
    <property type="component" value="Unassembled WGS sequence"/>
</dbReference>
<name>A0A4U9CT71_RAOTE</name>
<sequence length="141" mass="15264">MQIVANGYRAGVADAGSGGGDPVAFGIFQPFNVHRAVHRQIEAVNGQRRLQAGQKLGLKALIGGTRDRAAGDGAGVQGGQKGRRIVLEKLKVGRRQQRVTFDRAKFVLVSQYGIERAAFNVYSANGNAHRDLVNIQEIKRE</sequence>
<organism evidence="1 2">
    <name type="scientific">Raoultella terrigena</name>
    <name type="common">Klebsiella terrigena</name>
    <dbReference type="NCBI Taxonomy" id="577"/>
    <lineage>
        <taxon>Bacteria</taxon>
        <taxon>Pseudomonadati</taxon>
        <taxon>Pseudomonadota</taxon>
        <taxon>Gammaproteobacteria</taxon>
        <taxon>Enterobacterales</taxon>
        <taxon>Enterobacteriaceae</taxon>
        <taxon>Klebsiella/Raoultella group</taxon>
        <taxon>Raoultella</taxon>
    </lineage>
</organism>
<protein>
    <submittedName>
        <fullName evidence="1">Uncharacterized protein</fullName>
    </submittedName>
</protein>
<proteinExistence type="predicted"/>
<evidence type="ECO:0000313" key="2">
    <source>
        <dbReference type="Proteomes" id="UP000339249"/>
    </source>
</evidence>
<dbReference type="AlphaFoldDB" id="A0A4U9CT71"/>